<dbReference type="Proteomes" id="UP001164743">
    <property type="component" value="Chromosome 17A"/>
</dbReference>
<dbReference type="RefSeq" id="XP_053028284.1">
    <property type="nucleotide sequence ID" value="XM_053164304.1"/>
</dbReference>
<reference evidence="2" key="1">
    <citation type="submission" date="2022-10" db="EMBL/GenBank/DDBJ databases">
        <title>Puccinia triticina Genome sequencing and assembly.</title>
        <authorList>
            <person name="Li C."/>
        </authorList>
    </citation>
    <scope>NUCLEOTIDE SEQUENCE</scope>
    <source>
        <strain evidence="2">Pt15</strain>
    </source>
</reference>
<protein>
    <recommendedName>
        <fullName evidence="4">FAR1 domain-containing protein</fullName>
    </recommendedName>
</protein>
<feature type="compositionally biased region" description="Low complexity" evidence="1">
    <location>
        <begin position="1"/>
        <end position="12"/>
    </location>
</feature>
<dbReference type="Pfam" id="PF08731">
    <property type="entry name" value="AFT"/>
    <property type="match status" value="1"/>
</dbReference>
<keyword evidence="3" id="KW-1185">Reference proteome</keyword>
<organism evidence="2 3">
    <name type="scientific">Puccinia triticina</name>
    <dbReference type="NCBI Taxonomy" id="208348"/>
    <lineage>
        <taxon>Eukaryota</taxon>
        <taxon>Fungi</taxon>
        <taxon>Dikarya</taxon>
        <taxon>Basidiomycota</taxon>
        <taxon>Pucciniomycotina</taxon>
        <taxon>Pucciniomycetes</taxon>
        <taxon>Pucciniales</taxon>
        <taxon>Pucciniaceae</taxon>
        <taxon>Puccinia</taxon>
    </lineage>
</organism>
<dbReference type="EMBL" id="CP110437">
    <property type="protein sequence ID" value="WAQ92729.1"/>
    <property type="molecule type" value="Genomic_DNA"/>
</dbReference>
<sequence>MSSPSKESPSASGDLTLNPILAQINDPMLKEKKEENPTTTPANFPLPENPQTKPPEINCPHNLAFANKEELDKSFKEYKSKQGYQIIVANSDKEKRFLNAQCQPTKTKANEAQPTKRSGHTCPFKVTARLHKNHTWSLTQNESKHNHPPSEFSHHKDKIETQINKLTATGLKPAEILKQLQPNFPDLSLKFIINHR</sequence>
<dbReference type="GeneID" id="77805199"/>
<proteinExistence type="predicted"/>
<evidence type="ECO:0000313" key="3">
    <source>
        <dbReference type="Proteomes" id="UP001164743"/>
    </source>
</evidence>
<evidence type="ECO:0000313" key="2">
    <source>
        <dbReference type="EMBL" id="WAQ92729.1"/>
    </source>
</evidence>
<accession>A0ABY7D517</accession>
<dbReference type="InterPro" id="IPR014842">
    <property type="entry name" value="AFT"/>
</dbReference>
<evidence type="ECO:0000256" key="1">
    <source>
        <dbReference type="SAM" id="MobiDB-lite"/>
    </source>
</evidence>
<feature type="region of interest" description="Disordered" evidence="1">
    <location>
        <begin position="1"/>
        <end position="59"/>
    </location>
</feature>
<name>A0ABY7D517_9BASI</name>
<gene>
    <name evidence="2" type="ORF">PtA15_17A211</name>
</gene>
<evidence type="ECO:0008006" key="4">
    <source>
        <dbReference type="Google" id="ProtNLM"/>
    </source>
</evidence>